<dbReference type="CDD" id="cd22997">
    <property type="entry name" value="GT_LH"/>
    <property type="match status" value="1"/>
</dbReference>
<evidence type="ECO:0000259" key="1">
    <source>
        <dbReference type="Pfam" id="PF25342"/>
    </source>
</evidence>
<protein>
    <recommendedName>
        <fullName evidence="1">PLOD1-3-like GT domain-containing protein</fullName>
    </recommendedName>
</protein>
<dbReference type="InterPro" id="IPR057589">
    <property type="entry name" value="GT_PLOD"/>
</dbReference>
<name>A0A6C0I4Y3_9ZZZZ</name>
<dbReference type="AlphaFoldDB" id="A0A6C0I4Y3"/>
<dbReference type="Pfam" id="PF25342">
    <property type="entry name" value="GT_PLOD"/>
    <property type="match status" value="1"/>
</dbReference>
<reference evidence="2" key="1">
    <citation type="journal article" date="2020" name="Nature">
        <title>Giant virus diversity and host interactions through global metagenomics.</title>
        <authorList>
            <person name="Schulz F."/>
            <person name="Roux S."/>
            <person name="Paez-Espino D."/>
            <person name="Jungbluth S."/>
            <person name="Walsh D.A."/>
            <person name="Denef V.J."/>
            <person name="McMahon K.D."/>
            <person name="Konstantinidis K.T."/>
            <person name="Eloe-Fadrosh E.A."/>
            <person name="Kyrpides N.C."/>
            <person name="Woyke T."/>
        </authorList>
    </citation>
    <scope>NUCLEOTIDE SEQUENCE</scope>
    <source>
        <strain evidence="2">GVMAG-M-3300023184-191</strain>
    </source>
</reference>
<sequence>MNDTPVVITYCNKFNETNYENTRRLVETLKINNWDHVVLGEGETWENFMTKIKACARHLETLNPDKIVVITDAHDVYCLRNAHYFVDDFKSLNKPIVVSAEMFAEGRINYDSNCVYSQVEWLGPYFEHHGMRISATDHVKKYVNGGLMCGYAKNLLHLNNWMFENGYTDDQKATAAYANAHPDNVHLDIDARLLHTCTSSVNFGLHSQAQKEDSPSFGELFGHSAYFLHIPGLNCGGGQPILYDIVHDVMQKYNDRIASEMPGHNYNYVKFKEYHECEKNK</sequence>
<accession>A0A6C0I4Y3</accession>
<organism evidence="2">
    <name type="scientific">viral metagenome</name>
    <dbReference type="NCBI Taxonomy" id="1070528"/>
    <lineage>
        <taxon>unclassified sequences</taxon>
        <taxon>metagenomes</taxon>
        <taxon>organismal metagenomes</taxon>
    </lineage>
</organism>
<evidence type="ECO:0000313" key="2">
    <source>
        <dbReference type="EMBL" id="QHT87849.1"/>
    </source>
</evidence>
<dbReference type="EMBL" id="MN740102">
    <property type="protein sequence ID" value="QHT87849.1"/>
    <property type="molecule type" value="Genomic_DNA"/>
</dbReference>
<feature type="domain" description="PLOD1-3-like GT" evidence="1">
    <location>
        <begin position="20"/>
        <end position="103"/>
    </location>
</feature>
<proteinExistence type="predicted"/>